<comment type="caution">
    <text evidence="10">The sequence shown here is derived from an EMBL/GenBank/DDBJ whole genome shotgun (WGS) entry which is preliminary data.</text>
</comment>
<dbReference type="InterPro" id="IPR003423">
    <property type="entry name" value="OMP_efflux"/>
</dbReference>
<evidence type="ECO:0000256" key="4">
    <source>
        <dbReference type="ARBA" id="ARBA00022452"/>
    </source>
</evidence>
<protein>
    <submittedName>
        <fullName evidence="10">TolC family protein</fullName>
    </submittedName>
</protein>
<proteinExistence type="inferred from homology"/>
<keyword evidence="3" id="KW-0813">Transport</keyword>
<organism evidence="10 11">
    <name type="scientific">Sphingobacterium anhuiense</name>
    <dbReference type="NCBI Taxonomy" id="493780"/>
    <lineage>
        <taxon>Bacteria</taxon>
        <taxon>Pseudomonadati</taxon>
        <taxon>Bacteroidota</taxon>
        <taxon>Sphingobacteriia</taxon>
        <taxon>Sphingobacteriales</taxon>
        <taxon>Sphingobacteriaceae</taxon>
        <taxon>Sphingobacterium</taxon>
    </lineage>
</organism>
<evidence type="ECO:0000256" key="6">
    <source>
        <dbReference type="ARBA" id="ARBA00023136"/>
    </source>
</evidence>
<evidence type="ECO:0000256" key="9">
    <source>
        <dbReference type="SAM" id="SignalP"/>
    </source>
</evidence>
<dbReference type="InterPro" id="IPR051906">
    <property type="entry name" value="TolC-like"/>
</dbReference>
<dbReference type="PANTHER" id="PTHR30026:SF20">
    <property type="entry name" value="OUTER MEMBRANE PROTEIN TOLC"/>
    <property type="match status" value="1"/>
</dbReference>
<dbReference type="EMBL" id="JBHUPE010000004">
    <property type="protein sequence ID" value="MFD2903635.1"/>
    <property type="molecule type" value="Genomic_DNA"/>
</dbReference>
<evidence type="ECO:0000256" key="8">
    <source>
        <dbReference type="SAM" id="Coils"/>
    </source>
</evidence>
<feature type="coiled-coil region" evidence="8">
    <location>
        <begin position="337"/>
        <end position="396"/>
    </location>
</feature>
<evidence type="ECO:0000256" key="3">
    <source>
        <dbReference type="ARBA" id="ARBA00022448"/>
    </source>
</evidence>
<keyword evidence="4" id="KW-1134">Transmembrane beta strand</keyword>
<sequence>MKKIKIVGVLLAALFSVNFVHAQEILTLNQALKYALENKAEAKKSTLDLENAQYKIDEVRGGALPQISGAGTLTYNPMLQKVALPGEIIGKPGETVMVAMGQKWQSNASLQVNQQLFNQSLFTGLKAAKTTKEFYIINKSLSDEQLIEKVANAYYDVFQTQLQLETVDNNLNSTTKTRDVIAGLVQAGLGKKIDLDRTSVAVNNLKANRQILINALELKENALKFAIGMPMQQEVKLPNETFEINLSTADLAAAELASRTEVRLLEKQNQLLELNRNAMKAELYPKLSFSGNLGYLGMGPTFPIFAKNEGVKWSGFSGLGLNLSIPIFTGGTTKAKINQATIQLKQAQVDLEDTKLALSLSNENAKSQITNSLLTINSNRENVQLAKEVLDNTQNNYKNGLATLTDLLDAENAYADAQNNLSTSLLNYKVAEVQLIKAKGELNTLLNSK</sequence>
<keyword evidence="9" id="KW-0732">Signal</keyword>
<evidence type="ECO:0000256" key="5">
    <source>
        <dbReference type="ARBA" id="ARBA00022692"/>
    </source>
</evidence>
<feature type="signal peptide" evidence="9">
    <location>
        <begin position="1"/>
        <end position="22"/>
    </location>
</feature>
<keyword evidence="6" id="KW-0472">Membrane</keyword>
<dbReference type="Gene3D" id="1.20.1600.10">
    <property type="entry name" value="Outer membrane efflux proteins (OEP)"/>
    <property type="match status" value="1"/>
</dbReference>
<dbReference type="RefSeq" id="WP_380919084.1">
    <property type="nucleotide sequence ID" value="NZ_JBHUPE010000004.1"/>
</dbReference>
<dbReference type="SUPFAM" id="SSF56954">
    <property type="entry name" value="Outer membrane efflux proteins (OEP)"/>
    <property type="match status" value="1"/>
</dbReference>
<evidence type="ECO:0000313" key="11">
    <source>
        <dbReference type="Proteomes" id="UP001597509"/>
    </source>
</evidence>
<evidence type="ECO:0000256" key="2">
    <source>
        <dbReference type="ARBA" id="ARBA00007613"/>
    </source>
</evidence>
<gene>
    <name evidence="10" type="ORF">ACFS6I_06870</name>
</gene>
<name>A0ABW5YU63_9SPHI</name>
<keyword evidence="7" id="KW-0998">Cell outer membrane</keyword>
<keyword evidence="11" id="KW-1185">Reference proteome</keyword>
<dbReference type="Proteomes" id="UP001597509">
    <property type="component" value="Unassembled WGS sequence"/>
</dbReference>
<dbReference type="Pfam" id="PF02321">
    <property type="entry name" value="OEP"/>
    <property type="match status" value="2"/>
</dbReference>
<evidence type="ECO:0000313" key="10">
    <source>
        <dbReference type="EMBL" id="MFD2903635.1"/>
    </source>
</evidence>
<evidence type="ECO:0000256" key="1">
    <source>
        <dbReference type="ARBA" id="ARBA00004442"/>
    </source>
</evidence>
<evidence type="ECO:0000256" key="7">
    <source>
        <dbReference type="ARBA" id="ARBA00023237"/>
    </source>
</evidence>
<reference evidence="11" key="1">
    <citation type="journal article" date="2019" name="Int. J. Syst. Evol. Microbiol.">
        <title>The Global Catalogue of Microorganisms (GCM) 10K type strain sequencing project: providing services to taxonomists for standard genome sequencing and annotation.</title>
        <authorList>
            <consortium name="The Broad Institute Genomics Platform"/>
            <consortium name="The Broad Institute Genome Sequencing Center for Infectious Disease"/>
            <person name="Wu L."/>
            <person name="Ma J."/>
        </authorList>
    </citation>
    <scope>NUCLEOTIDE SEQUENCE [LARGE SCALE GENOMIC DNA]</scope>
    <source>
        <strain evidence="11">KCTC 22209</strain>
    </source>
</reference>
<comment type="similarity">
    <text evidence="2">Belongs to the outer membrane factor (OMF) (TC 1.B.17) family.</text>
</comment>
<keyword evidence="8" id="KW-0175">Coiled coil</keyword>
<comment type="subcellular location">
    <subcellularLocation>
        <location evidence="1">Cell outer membrane</location>
    </subcellularLocation>
</comment>
<accession>A0ABW5YU63</accession>
<keyword evidence="5" id="KW-0812">Transmembrane</keyword>
<feature type="chain" id="PRO_5045537366" evidence="9">
    <location>
        <begin position="23"/>
        <end position="449"/>
    </location>
</feature>
<dbReference type="PANTHER" id="PTHR30026">
    <property type="entry name" value="OUTER MEMBRANE PROTEIN TOLC"/>
    <property type="match status" value="1"/>
</dbReference>